<dbReference type="SUPFAM" id="SSF54637">
    <property type="entry name" value="Thioesterase/thiol ester dehydrase-isomerase"/>
    <property type="match status" value="1"/>
</dbReference>
<keyword evidence="1" id="KW-0378">Hydrolase</keyword>
<dbReference type="Proteomes" id="UP000199800">
    <property type="component" value="Unassembled WGS sequence"/>
</dbReference>
<protein>
    <submittedName>
        <fullName evidence="3">Acyl-CoA thioesterase</fullName>
    </submittedName>
</protein>
<evidence type="ECO:0000256" key="1">
    <source>
        <dbReference type="ARBA" id="ARBA00022801"/>
    </source>
</evidence>
<gene>
    <name evidence="3" type="ORF">SAMN04487772_10714</name>
</gene>
<evidence type="ECO:0000313" key="4">
    <source>
        <dbReference type="Proteomes" id="UP000199800"/>
    </source>
</evidence>
<dbReference type="Gene3D" id="3.10.129.10">
    <property type="entry name" value="Hotdog Thioesterase"/>
    <property type="match status" value="1"/>
</dbReference>
<dbReference type="InterPro" id="IPR006683">
    <property type="entry name" value="Thioestr_dom"/>
</dbReference>
<dbReference type="PANTHER" id="PTHR42856:SF1">
    <property type="entry name" value="ACYL-COENZYME A THIOESTERASE PAAI"/>
    <property type="match status" value="1"/>
</dbReference>
<name>A0A1I0B961_9FIRM</name>
<dbReference type="InterPro" id="IPR029069">
    <property type="entry name" value="HotDog_dom_sf"/>
</dbReference>
<dbReference type="GO" id="GO:0016289">
    <property type="term" value="F:acyl-CoA hydrolase activity"/>
    <property type="evidence" value="ECO:0007669"/>
    <property type="project" value="TreeGrafter"/>
</dbReference>
<dbReference type="InterPro" id="IPR052723">
    <property type="entry name" value="Acyl-CoA_thioesterase_PaaI"/>
</dbReference>
<accession>A0A1I0B961</accession>
<dbReference type="AlphaFoldDB" id="A0A1I0B961"/>
<dbReference type="CDD" id="cd03443">
    <property type="entry name" value="PaaI_thioesterase"/>
    <property type="match status" value="1"/>
</dbReference>
<sequence>MTNLIHEANAIFANDRFAVKTCGAAIDSITEEQTVCSMAITEDHLNAVGTLMGGAIFTLADFTFAVASNFHKDITVSVDSHISFLGVAKGDKIIARSRCIKEGRNTCFYEIAVSDNLGNAVALVNITGFIKRKA</sequence>
<dbReference type="OrthoDB" id="286702at2"/>
<proteinExistence type="predicted"/>
<dbReference type="InterPro" id="IPR003736">
    <property type="entry name" value="PAAI_dom"/>
</dbReference>
<feature type="domain" description="Thioesterase" evidence="2">
    <location>
        <begin position="49"/>
        <end position="115"/>
    </location>
</feature>
<dbReference type="NCBIfam" id="TIGR00369">
    <property type="entry name" value="unchar_dom_1"/>
    <property type="match status" value="1"/>
</dbReference>
<evidence type="ECO:0000313" key="3">
    <source>
        <dbReference type="EMBL" id="SET03080.1"/>
    </source>
</evidence>
<keyword evidence="4" id="KW-1185">Reference proteome</keyword>
<dbReference type="RefSeq" id="WP_092477368.1">
    <property type="nucleotide sequence ID" value="NZ_FOHN01000007.1"/>
</dbReference>
<dbReference type="EMBL" id="FOHN01000007">
    <property type="protein sequence ID" value="SET03080.1"/>
    <property type="molecule type" value="Genomic_DNA"/>
</dbReference>
<reference evidence="3 4" key="1">
    <citation type="submission" date="2016-10" db="EMBL/GenBank/DDBJ databases">
        <authorList>
            <person name="de Groot N.N."/>
        </authorList>
    </citation>
    <scope>NUCLEOTIDE SEQUENCE [LARGE SCALE GENOMIC DNA]</scope>
    <source>
        <strain evidence="3 4">DSM 1801</strain>
    </source>
</reference>
<dbReference type="Pfam" id="PF03061">
    <property type="entry name" value="4HBT"/>
    <property type="match status" value="1"/>
</dbReference>
<dbReference type="PANTHER" id="PTHR42856">
    <property type="entry name" value="ACYL-COENZYME A THIOESTERASE PAAI"/>
    <property type="match status" value="1"/>
</dbReference>
<evidence type="ECO:0000259" key="2">
    <source>
        <dbReference type="Pfam" id="PF03061"/>
    </source>
</evidence>
<dbReference type="STRING" id="29364.SAMN04487772_10714"/>
<organism evidence="3 4">
    <name type="scientific">[Clostridium] polysaccharolyticum</name>
    <dbReference type="NCBI Taxonomy" id="29364"/>
    <lineage>
        <taxon>Bacteria</taxon>
        <taxon>Bacillati</taxon>
        <taxon>Bacillota</taxon>
        <taxon>Clostridia</taxon>
        <taxon>Lachnospirales</taxon>
        <taxon>Lachnospiraceae</taxon>
    </lineage>
</organism>